<keyword evidence="1" id="KW-0176">Collagen</keyword>
<organism evidence="1">
    <name type="scientific">Nothobranchius furzeri</name>
    <name type="common">Turquoise killifish</name>
    <dbReference type="NCBI Taxonomy" id="105023"/>
    <lineage>
        <taxon>Eukaryota</taxon>
        <taxon>Metazoa</taxon>
        <taxon>Chordata</taxon>
        <taxon>Craniata</taxon>
        <taxon>Vertebrata</taxon>
        <taxon>Euteleostomi</taxon>
        <taxon>Actinopterygii</taxon>
        <taxon>Neopterygii</taxon>
        <taxon>Teleostei</taxon>
        <taxon>Neoteleostei</taxon>
        <taxon>Acanthomorphata</taxon>
        <taxon>Ovalentaria</taxon>
        <taxon>Atherinomorphae</taxon>
        <taxon>Cyprinodontiformes</taxon>
        <taxon>Nothobranchiidae</taxon>
        <taxon>Nothobranchius</taxon>
    </lineage>
</organism>
<dbReference type="EMBL" id="HADY01009795">
    <property type="protein sequence ID" value="SBP48280.1"/>
    <property type="molecule type" value="Transcribed_RNA"/>
</dbReference>
<dbReference type="AlphaFoldDB" id="A0A1A8A273"/>
<dbReference type="GO" id="GO:0005581">
    <property type="term" value="C:collagen trimer"/>
    <property type="evidence" value="ECO:0007669"/>
    <property type="project" value="UniProtKB-KW"/>
</dbReference>
<protein>
    <submittedName>
        <fullName evidence="1">Collagen, type XX, alpha 1</fullName>
    </submittedName>
</protein>
<gene>
    <name evidence="1" type="primary">COL20A1</name>
</gene>
<proteinExistence type="predicted"/>
<accession>A0A1A8A273</accession>
<sequence>MAEEHPTWWFNKTTRCEIPLSRARGACAAVGKRDVAVVMAQTPATIPTG</sequence>
<name>A0A1A8A273_NOTFU</name>
<reference evidence="1" key="2">
    <citation type="submission" date="2016-06" db="EMBL/GenBank/DDBJ databases">
        <title>The genome of a short-lived fish provides insights into sex chromosome evolution and the genetic control of aging.</title>
        <authorList>
            <person name="Reichwald K."/>
            <person name="Felder M."/>
            <person name="Petzold A."/>
            <person name="Koch P."/>
            <person name="Groth M."/>
            <person name="Platzer M."/>
        </authorList>
    </citation>
    <scope>NUCLEOTIDE SEQUENCE</scope>
    <source>
        <tissue evidence="1">Brain</tissue>
    </source>
</reference>
<reference evidence="1" key="1">
    <citation type="submission" date="2016-05" db="EMBL/GenBank/DDBJ databases">
        <authorList>
            <person name="Lavstsen T."/>
            <person name="Jespersen J.S."/>
        </authorList>
    </citation>
    <scope>NUCLEOTIDE SEQUENCE</scope>
    <source>
        <tissue evidence="1">Brain</tissue>
    </source>
</reference>
<feature type="non-terminal residue" evidence="1">
    <location>
        <position position="49"/>
    </location>
</feature>
<evidence type="ECO:0000313" key="1">
    <source>
        <dbReference type="EMBL" id="SBP48280.1"/>
    </source>
</evidence>